<protein>
    <submittedName>
        <fullName evidence="1">Uncharacterized protein</fullName>
    </submittedName>
</protein>
<dbReference type="Proteomes" id="UP000248272">
    <property type="component" value="Unassembled WGS sequence"/>
</dbReference>
<gene>
    <name evidence="1" type="ORF">MSj_01852</name>
</gene>
<dbReference type="AlphaFoldDB" id="A0A2Z6UMZ5"/>
<comment type="caution">
    <text evidence="1">The sequence shown here is derived from an EMBL/GenBank/DDBJ whole genome shotgun (WGS) entry which is preliminary data.</text>
</comment>
<sequence>MTGSVEPSIFAGEIEQISLGKPCPRQSKDQKILHHEYSNDRLDSRSLFERLYWLFTVSLG</sequence>
<dbReference type="EMBL" id="BDSG01000037">
    <property type="protein sequence ID" value="GBL10364.1"/>
    <property type="molecule type" value="Genomic_DNA"/>
</dbReference>
<organism evidence="1 2">
    <name type="scientific">Microcystis aeruginosa Sj</name>
    <dbReference type="NCBI Taxonomy" id="1979544"/>
    <lineage>
        <taxon>Bacteria</taxon>
        <taxon>Bacillati</taxon>
        <taxon>Cyanobacteriota</taxon>
        <taxon>Cyanophyceae</taxon>
        <taxon>Oscillatoriophycideae</taxon>
        <taxon>Chroococcales</taxon>
        <taxon>Microcystaceae</taxon>
        <taxon>Microcystis</taxon>
    </lineage>
</organism>
<evidence type="ECO:0000313" key="1">
    <source>
        <dbReference type="EMBL" id="GBL10364.1"/>
    </source>
</evidence>
<proteinExistence type="predicted"/>
<accession>A0A2Z6UMZ5</accession>
<name>A0A2Z6UMZ5_MICAE</name>
<reference evidence="1 2" key="1">
    <citation type="journal article" date="2018" name="Front. Microbiol.">
        <title>Adaptation of the Freshwater Bloom-Forming Cyanobacterium Microcystis aeruginosa to Brackish Water Is Driven by Recent Horizontal Transfer of Sucrose Genes.</title>
        <authorList>
            <person name="Tanabe Y."/>
            <person name="Hodoki Y."/>
            <person name="Sano T."/>
            <person name="Tada K."/>
            <person name="Watanabe M.M."/>
        </authorList>
    </citation>
    <scope>NUCLEOTIDE SEQUENCE [LARGE SCALE GENOMIC DNA]</scope>
    <source>
        <strain evidence="1 2">Sj</strain>
    </source>
</reference>
<evidence type="ECO:0000313" key="2">
    <source>
        <dbReference type="Proteomes" id="UP000248272"/>
    </source>
</evidence>